<dbReference type="InterPro" id="IPR002641">
    <property type="entry name" value="PNPLA_dom"/>
</dbReference>
<reference evidence="5 6" key="1">
    <citation type="submission" date="2013-01" db="EMBL/GenBank/DDBJ databases">
        <authorList>
            <person name="Harkins D.M."/>
            <person name="Durkin A.S."/>
            <person name="Brinkac L.M."/>
            <person name="Haft D.H."/>
            <person name="Selengut J.D."/>
            <person name="Sanka R."/>
            <person name="DePew J."/>
            <person name="Purushe J."/>
            <person name="Matthias M.A."/>
            <person name="Vinetz J.M."/>
            <person name="Sutton G.G."/>
            <person name="Nierman W.C."/>
            <person name="Fouts D.E."/>
        </authorList>
    </citation>
    <scope>NUCLEOTIDE SEQUENCE [LARGE SCALE GENOMIC DNA]</scope>
    <source>
        <strain evidence="5 6">HAI1536</strain>
    </source>
</reference>
<protein>
    <submittedName>
        <fullName evidence="5">Phospholipase, patatin family</fullName>
    </submittedName>
</protein>
<dbReference type="GO" id="GO:0016042">
    <property type="term" value="P:lipid catabolic process"/>
    <property type="evidence" value="ECO:0007669"/>
    <property type="project" value="UniProtKB-UniRule"/>
</dbReference>
<comment type="caution">
    <text evidence="2">Lacks conserved residue(s) required for the propagation of feature annotation.</text>
</comment>
<accession>M6VC68</accession>
<keyword evidence="2" id="KW-0442">Lipid degradation</keyword>
<feature type="active site" description="Proton acceptor" evidence="2">
    <location>
        <position position="175"/>
    </location>
</feature>
<evidence type="ECO:0000256" key="3">
    <source>
        <dbReference type="SAM" id="MobiDB-lite"/>
    </source>
</evidence>
<evidence type="ECO:0000313" key="5">
    <source>
        <dbReference type="EMBL" id="EMO55027.1"/>
    </source>
</evidence>
<dbReference type="Pfam" id="PF19890">
    <property type="entry name" value="DUF6363"/>
    <property type="match status" value="1"/>
</dbReference>
<dbReference type="InterPro" id="IPR045943">
    <property type="entry name" value="DUF6363"/>
</dbReference>
<feature type="domain" description="PNPLA" evidence="4">
    <location>
        <begin position="13"/>
        <end position="188"/>
    </location>
</feature>
<keyword evidence="2" id="KW-0378">Hydrolase</keyword>
<dbReference type="Pfam" id="PF01734">
    <property type="entry name" value="Patatin"/>
    <property type="match status" value="1"/>
</dbReference>
<evidence type="ECO:0000313" key="6">
    <source>
        <dbReference type="Proteomes" id="UP000012112"/>
    </source>
</evidence>
<comment type="caution">
    <text evidence="5">The sequence shown here is derived from an EMBL/GenBank/DDBJ whole genome shotgun (WGS) entry which is preliminary data.</text>
</comment>
<dbReference type="STRING" id="28182.GCA_001568325_01418"/>
<dbReference type="Gene3D" id="3.40.1090.10">
    <property type="entry name" value="Cytosolic phospholipase A2 catalytic domain"/>
    <property type="match status" value="2"/>
</dbReference>
<gene>
    <name evidence="5" type="ORF">LEP1GSC172_2417</name>
</gene>
<feature type="short sequence motif" description="GXGXXG" evidence="2">
    <location>
        <begin position="17"/>
        <end position="22"/>
    </location>
</feature>
<evidence type="ECO:0000256" key="1">
    <source>
        <dbReference type="ARBA" id="ARBA00023098"/>
    </source>
</evidence>
<dbReference type="GeneID" id="23201280"/>
<dbReference type="RefSeq" id="WP_002177058.1">
    <property type="nucleotide sequence ID" value="NZ_AKWD02000016.1"/>
</dbReference>
<keyword evidence="1 2" id="KW-0443">Lipid metabolism</keyword>
<sequence length="332" mass="36562">MKIPIAKGSKRALLVEGGGMKGAFAGGALHSLHTIVSPKHFDLVVAVSSGACSAAYYVTMPKPEPEKSLKTLAIWYIELAGRKLISPFHPFLGKTFLDQEYLVDDLFGQKYPLAAENFEKFGLPELRIAVSNLQTRTIEYVRATSSNIFDLLKAATSLPIATRGKHKVDGKLYTDAAVLNPLPLEDLIEAGYKDITVVLNSPVERISPPFSMLTSILSFPKDWKMAKLMNRWHHHHFNLARAVAQKPPKGVRIHTISPENPLPVSLVTTNASKLKEAVNLGVSRGEEIGKLLLKLFTKNQNSKKDSLTGSISKQTKNSISIKKSSSKRKKLK</sequence>
<organism evidence="5 6">
    <name type="scientific">Leptospira noguchii</name>
    <dbReference type="NCBI Taxonomy" id="28182"/>
    <lineage>
        <taxon>Bacteria</taxon>
        <taxon>Pseudomonadati</taxon>
        <taxon>Spirochaetota</taxon>
        <taxon>Spirochaetia</taxon>
        <taxon>Leptospirales</taxon>
        <taxon>Leptospiraceae</taxon>
        <taxon>Leptospira</taxon>
    </lineage>
</organism>
<dbReference type="OrthoDB" id="9802424at2"/>
<dbReference type="Proteomes" id="UP000012112">
    <property type="component" value="Unassembled WGS sequence"/>
</dbReference>
<dbReference type="EMBL" id="AKWD02000016">
    <property type="protein sequence ID" value="EMO55027.1"/>
    <property type="molecule type" value="Genomic_DNA"/>
</dbReference>
<dbReference type="InterPro" id="IPR016035">
    <property type="entry name" value="Acyl_Trfase/lysoPLipase"/>
</dbReference>
<evidence type="ECO:0000256" key="2">
    <source>
        <dbReference type="PROSITE-ProRule" id="PRU01161"/>
    </source>
</evidence>
<dbReference type="AlphaFoldDB" id="M6VC68"/>
<feature type="compositionally biased region" description="Low complexity" evidence="3">
    <location>
        <begin position="310"/>
        <end position="323"/>
    </location>
</feature>
<dbReference type="PROSITE" id="PS51635">
    <property type="entry name" value="PNPLA"/>
    <property type="match status" value="1"/>
</dbReference>
<feature type="active site" description="Nucleophile" evidence="2">
    <location>
        <position position="48"/>
    </location>
</feature>
<name>M6VC68_9LEPT</name>
<evidence type="ECO:0000259" key="4">
    <source>
        <dbReference type="PROSITE" id="PS51635"/>
    </source>
</evidence>
<dbReference type="SUPFAM" id="SSF52151">
    <property type="entry name" value="FabD/lysophospholipase-like"/>
    <property type="match status" value="1"/>
</dbReference>
<feature type="region of interest" description="Disordered" evidence="3">
    <location>
        <begin position="302"/>
        <end position="332"/>
    </location>
</feature>
<dbReference type="GO" id="GO:0016787">
    <property type="term" value="F:hydrolase activity"/>
    <property type="evidence" value="ECO:0007669"/>
    <property type="project" value="UniProtKB-UniRule"/>
</dbReference>
<proteinExistence type="predicted"/>